<comment type="caution">
    <text evidence="3">The sequence shown here is derived from an EMBL/GenBank/DDBJ whole genome shotgun (WGS) entry which is preliminary data.</text>
</comment>
<accession>A0AAW3FIQ1</accession>
<organism evidence="3 4">
    <name type="scientific">Lactiplantibacillus plantarum CMPG5300</name>
    <dbReference type="NCBI Taxonomy" id="1304889"/>
    <lineage>
        <taxon>Bacteria</taxon>
        <taxon>Bacillati</taxon>
        <taxon>Bacillota</taxon>
        <taxon>Bacilli</taxon>
        <taxon>Lactobacillales</taxon>
        <taxon>Lactobacillaceae</taxon>
        <taxon>Lactiplantibacillus</taxon>
    </lineage>
</organism>
<keyword evidence="1" id="KW-1133">Transmembrane helix</keyword>
<protein>
    <submittedName>
        <fullName evidence="3">Uncharacterized protein</fullName>
    </submittedName>
</protein>
<name>A0AAW3FIQ1_LACPN</name>
<reference evidence="3" key="1">
    <citation type="submission" date="2013-10" db="EMBL/GenBank/DDBJ databases">
        <authorList>
            <person name="Malik S."/>
            <person name="Siezen R.J."/>
            <person name="Renckens B."/>
            <person name="Vaneechoutte M."/>
            <person name="Vanderleyden J."/>
            <person name="Lebeer S."/>
        </authorList>
    </citation>
    <scope>NUCLEOTIDE SEQUENCE</scope>
    <source>
        <strain evidence="3">CMPG5300</strain>
        <plasmid evidence="2">pCMPG5300.01</plasmid>
    </source>
</reference>
<proteinExistence type="predicted"/>
<keyword evidence="1" id="KW-0812">Transmembrane</keyword>
<evidence type="ECO:0000313" key="2">
    <source>
        <dbReference type="EMBL" id="KGH41257.1"/>
    </source>
</evidence>
<dbReference type="AlphaFoldDB" id="A0AAW3FIQ1"/>
<keyword evidence="2" id="KW-0614">Plasmid</keyword>
<dbReference type="Proteomes" id="UP000029801">
    <property type="component" value="Plasmid pCMPG5300.01"/>
</dbReference>
<evidence type="ECO:0000313" key="4">
    <source>
        <dbReference type="Proteomes" id="UP000029801"/>
    </source>
</evidence>
<evidence type="ECO:0000256" key="1">
    <source>
        <dbReference type="SAM" id="Phobius"/>
    </source>
</evidence>
<evidence type="ECO:0000313" key="3">
    <source>
        <dbReference type="EMBL" id="KGH41262.1"/>
    </source>
</evidence>
<sequence length="54" mass="6340">MFPRAQRRQALRSSWLSWSVWLKATVLKKDSSAVFADLPFWVLKATFFVAFFLS</sequence>
<gene>
    <name evidence="3" type="ORF">CMPG5300_3125</name>
    <name evidence="2" type="ORF">CMPG5300_3130</name>
</gene>
<dbReference type="EMBL" id="AXZV01000039">
    <property type="protein sequence ID" value="KGH41262.1"/>
    <property type="molecule type" value="Genomic_DNA"/>
</dbReference>
<geneLocation type="plasmid" evidence="2 4">
    <name>pCMPG5300.01</name>
</geneLocation>
<dbReference type="Proteomes" id="UP000029801">
    <property type="component" value="Chromosome"/>
</dbReference>
<feature type="transmembrane region" description="Helical" evidence="1">
    <location>
        <begin position="33"/>
        <end position="53"/>
    </location>
</feature>
<reference evidence="3 4" key="2">
    <citation type="journal article" date="2014" name="Genome Announc.">
        <title>Draft Genome Sequence of Lactobacillus plantarum CMPG5300, a Human Vaginal Isolate.</title>
        <authorList>
            <person name="Malik S."/>
            <person name="Siezen R.J."/>
            <person name="Renckens B."/>
            <person name="Vaneechoutte M."/>
            <person name="Vanderleyden J."/>
            <person name="Lebeer S."/>
        </authorList>
    </citation>
    <scope>NUCLEOTIDE SEQUENCE [LARGE SCALE GENOMIC DNA]</scope>
    <source>
        <strain evidence="3 4">CMPG5300</strain>
    </source>
</reference>
<keyword evidence="1" id="KW-0472">Membrane</keyword>
<dbReference type="EMBL" id="AXZV01000043">
    <property type="protein sequence ID" value="KGH41257.1"/>
    <property type="molecule type" value="Genomic_DNA"/>
</dbReference>